<evidence type="ECO:0000313" key="7">
    <source>
        <dbReference type="Proteomes" id="UP000449547"/>
    </source>
</evidence>
<evidence type="ECO:0000256" key="4">
    <source>
        <dbReference type="ARBA" id="ARBA00023136"/>
    </source>
</evidence>
<comment type="caution">
    <text evidence="6">The sequence shown here is derived from an EMBL/GenBank/DDBJ whole genome shotgun (WGS) entry which is preliminary data.</text>
</comment>
<keyword evidence="7" id="KW-1185">Reference proteome</keyword>
<dbReference type="Pfam" id="PF04756">
    <property type="entry name" value="OST3_OST6"/>
    <property type="match status" value="1"/>
</dbReference>
<accession>A0A642US96</accession>
<feature type="transmembrane region" description="Helical" evidence="5">
    <location>
        <begin position="181"/>
        <end position="199"/>
    </location>
</feature>
<name>A0A642US96_DIURU</name>
<dbReference type="OrthoDB" id="67566at2759"/>
<dbReference type="GO" id="GO:0008250">
    <property type="term" value="C:oligosaccharyltransferase complex"/>
    <property type="evidence" value="ECO:0007669"/>
    <property type="project" value="TreeGrafter"/>
</dbReference>
<evidence type="ECO:0000256" key="1">
    <source>
        <dbReference type="ARBA" id="ARBA00004141"/>
    </source>
</evidence>
<evidence type="ECO:0000256" key="2">
    <source>
        <dbReference type="ARBA" id="ARBA00022692"/>
    </source>
</evidence>
<dbReference type="GO" id="GO:0018279">
    <property type="term" value="P:protein N-linked glycosylation via asparagine"/>
    <property type="evidence" value="ECO:0007669"/>
    <property type="project" value="TreeGrafter"/>
</dbReference>
<dbReference type="InterPro" id="IPR021149">
    <property type="entry name" value="OligosaccharylTrfase_OST3/OST6"/>
</dbReference>
<feature type="transmembrane region" description="Helical" evidence="5">
    <location>
        <begin position="211"/>
        <end position="230"/>
    </location>
</feature>
<dbReference type="Proteomes" id="UP000449547">
    <property type="component" value="Unassembled WGS sequence"/>
</dbReference>
<keyword evidence="2 5" id="KW-0812">Transmembrane</keyword>
<evidence type="ECO:0000256" key="3">
    <source>
        <dbReference type="ARBA" id="ARBA00022989"/>
    </source>
</evidence>
<dbReference type="OMA" id="WQFGIEI"/>
<gene>
    <name evidence="6" type="ORF">DIURU_001908</name>
</gene>
<sequence>MLLWWFWLICVFADRNTLHEKSLQSFDNIIQITNGDFSDFSGPRDYFSLVVFTSTDPAHGCRYCMGDLPRLIGETASLWKRQNLDDKSLFFTVVDLADASNFELIEAMGMKDVPHVWLFRPSDPDSITHNNDNYGMLREEHIEFRPTVSGHHGQLELMNRFLTQFTGKSLKVQQSFDSSKFLKVFLVTFVPIIIIKKFGAKSFPAAKRKHGWLLFSLLFSLVSLSGYQFTMQRGAPFVAYNENGVIVISGGQHYQFGAEIIIITALYAALAASLIALIWLGSYKATPDSTLSTETAKSLAIIITAITAFLLYSLLTSIILRKDHAYPYGLIKLI</sequence>
<keyword evidence="4 5" id="KW-0472">Membrane</keyword>
<organism evidence="6 7">
    <name type="scientific">Diutina rugosa</name>
    <name type="common">Yeast</name>
    <name type="synonym">Candida rugosa</name>
    <dbReference type="NCBI Taxonomy" id="5481"/>
    <lineage>
        <taxon>Eukaryota</taxon>
        <taxon>Fungi</taxon>
        <taxon>Dikarya</taxon>
        <taxon>Ascomycota</taxon>
        <taxon>Saccharomycotina</taxon>
        <taxon>Pichiomycetes</taxon>
        <taxon>Debaryomycetaceae</taxon>
        <taxon>Diutina</taxon>
    </lineage>
</organism>
<dbReference type="VEuPathDB" id="FungiDB:DIURU_001908"/>
<dbReference type="GeneID" id="54780559"/>
<feature type="transmembrane region" description="Helical" evidence="5">
    <location>
        <begin position="260"/>
        <end position="280"/>
    </location>
</feature>
<keyword evidence="3 5" id="KW-1133">Transmembrane helix</keyword>
<dbReference type="RefSeq" id="XP_034013233.1">
    <property type="nucleotide sequence ID" value="XM_034154501.1"/>
</dbReference>
<dbReference type="PANTHER" id="PTHR12692">
    <property type="entry name" value="DOLICHYL-DIPHOSPHOOLIGOSACCHARIDE--PROTEIN GLYCOSYLTRANSFERASE-RELATED"/>
    <property type="match status" value="1"/>
</dbReference>
<comment type="subcellular location">
    <subcellularLocation>
        <location evidence="1">Membrane</location>
        <topology evidence="1">Multi-pass membrane protein</topology>
    </subcellularLocation>
</comment>
<evidence type="ECO:0000256" key="5">
    <source>
        <dbReference type="SAM" id="Phobius"/>
    </source>
</evidence>
<dbReference type="EMBL" id="SWFT01000059">
    <property type="protein sequence ID" value="KAA8904327.1"/>
    <property type="molecule type" value="Genomic_DNA"/>
</dbReference>
<evidence type="ECO:0008006" key="8">
    <source>
        <dbReference type="Google" id="ProtNLM"/>
    </source>
</evidence>
<dbReference type="Gene3D" id="3.40.30.10">
    <property type="entry name" value="Glutaredoxin"/>
    <property type="match status" value="1"/>
</dbReference>
<evidence type="ECO:0000313" key="6">
    <source>
        <dbReference type="EMBL" id="KAA8904327.1"/>
    </source>
</evidence>
<protein>
    <recommendedName>
        <fullName evidence="8">Thioredoxin domain-containing protein</fullName>
    </recommendedName>
</protein>
<dbReference type="AlphaFoldDB" id="A0A642US96"/>
<reference evidence="6 7" key="1">
    <citation type="submission" date="2019-07" db="EMBL/GenBank/DDBJ databases">
        <title>Genome assembly of two rare yeast pathogens: Diutina rugosa and Trichomonascus ciferrii.</title>
        <authorList>
            <person name="Mixao V."/>
            <person name="Saus E."/>
            <person name="Hansen A."/>
            <person name="Lass-Flor C."/>
            <person name="Gabaldon T."/>
        </authorList>
    </citation>
    <scope>NUCLEOTIDE SEQUENCE [LARGE SCALE GENOMIC DNA]</scope>
    <source>
        <strain evidence="6 7">CBS 613</strain>
    </source>
</reference>
<dbReference type="PANTHER" id="PTHR12692:SF3">
    <property type="entry name" value="DOLICHYL-DIPHOSPHOOLIGOSACCHARIDE--PROTEIN GLYCOSYLTRANSFERASE SUBUNIT OST6"/>
    <property type="match status" value="1"/>
</dbReference>
<feature type="transmembrane region" description="Helical" evidence="5">
    <location>
        <begin position="300"/>
        <end position="320"/>
    </location>
</feature>
<proteinExistence type="predicted"/>